<sequence>MILGGVQFKDTSLGENKYPISFNRCDLEGSTISSSNLKNMEIENCDIAGMKVNSIPMEKLLALYNKVKS</sequence>
<name>A0AB33B2R6_BACTU</name>
<evidence type="ECO:0000313" key="2">
    <source>
        <dbReference type="Proteomes" id="UP000031876"/>
    </source>
</evidence>
<proteinExistence type="predicted"/>
<evidence type="ECO:0000313" key="1">
    <source>
        <dbReference type="EMBL" id="AJG78520.1"/>
    </source>
</evidence>
<dbReference type="SUPFAM" id="SSF141571">
    <property type="entry name" value="Pentapeptide repeat-like"/>
    <property type="match status" value="1"/>
</dbReference>
<reference evidence="1 2" key="1">
    <citation type="journal article" date="2015" name="Genome Announc.">
        <title>Complete genome sequences for 35 biothreat assay-relevant bacillus species.</title>
        <authorList>
            <person name="Johnson S.L."/>
            <person name="Daligault H.E."/>
            <person name="Davenport K.W."/>
            <person name="Jaissle J."/>
            <person name="Frey K.G."/>
            <person name="Ladner J.T."/>
            <person name="Broomall S.M."/>
            <person name="Bishop-Lilly K.A."/>
            <person name="Bruce D.C."/>
            <person name="Gibbons H.S."/>
            <person name="Coyne S.R."/>
            <person name="Lo C.C."/>
            <person name="Meincke L."/>
            <person name="Munk A.C."/>
            <person name="Koroleva G.I."/>
            <person name="Rosenzweig C.N."/>
            <person name="Palacios G.F."/>
            <person name="Redden C.L."/>
            <person name="Minogue T.D."/>
            <person name="Chain P.S."/>
        </authorList>
    </citation>
    <scope>NUCLEOTIDE SEQUENCE [LARGE SCALE GENOMIC DNA]</scope>
    <source>
        <strain evidence="1 2">HD1011</strain>
    </source>
</reference>
<dbReference type="AlphaFoldDB" id="A0AB33B2R6"/>
<protein>
    <submittedName>
        <fullName evidence="1">Acetyltransferase, gnat family</fullName>
    </submittedName>
</protein>
<accession>A0AB33B2R6</accession>
<dbReference type="Gene3D" id="2.160.20.80">
    <property type="entry name" value="E3 ubiquitin-protein ligase SopA"/>
    <property type="match status" value="1"/>
</dbReference>
<gene>
    <name evidence="1" type="ORF">BF38_3590</name>
</gene>
<dbReference type="KEGG" id="btw:BF38_3590"/>
<dbReference type="Proteomes" id="UP000031876">
    <property type="component" value="Chromosome"/>
</dbReference>
<dbReference type="EMBL" id="CP009335">
    <property type="protein sequence ID" value="AJG78520.1"/>
    <property type="molecule type" value="Genomic_DNA"/>
</dbReference>
<organism evidence="1 2">
    <name type="scientific">Bacillus thuringiensis</name>
    <dbReference type="NCBI Taxonomy" id="1428"/>
    <lineage>
        <taxon>Bacteria</taxon>
        <taxon>Bacillati</taxon>
        <taxon>Bacillota</taxon>
        <taxon>Bacilli</taxon>
        <taxon>Bacillales</taxon>
        <taxon>Bacillaceae</taxon>
        <taxon>Bacillus</taxon>
        <taxon>Bacillus cereus group</taxon>
    </lineage>
</organism>